<dbReference type="AlphaFoldDB" id="A0A9P6CM71"/>
<reference evidence="2" key="1">
    <citation type="submission" date="2020-11" db="EMBL/GenBank/DDBJ databases">
        <authorList>
            <consortium name="DOE Joint Genome Institute"/>
            <person name="Ahrendt S."/>
            <person name="Riley R."/>
            <person name="Andreopoulos W."/>
            <person name="Labutti K."/>
            <person name="Pangilinan J."/>
            <person name="Ruiz-Duenas F.J."/>
            <person name="Barrasa J.M."/>
            <person name="Sanchez-Garcia M."/>
            <person name="Camarero S."/>
            <person name="Miyauchi S."/>
            <person name="Serrano A."/>
            <person name="Linde D."/>
            <person name="Babiker R."/>
            <person name="Drula E."/>
            <person name="Ayuso-Fernandez I."/>
            <person name="Pacheco R."/>
            <person name="Padilla G."/>
            <person name="Ferreira P."/>
            <person name="Barriuso J."/>
            <person name="Kellner H."/>
            <person name="Castanera R."/>
            <person name="Alfaro M."/>
            <person name="Ramirez L."/>
            <person name="Pisabarro A.G."/>
            <person name="Kuo A."/>
            <person name="Tritt A."/>
            <person name="Lipzen A."/>
            <person name="He G."/>
            <person name="Yan M."/>
            <person name="Ng V."/>
            <person name="Cullen D."/>
            <person name="Martin F."/>
            <person name="Rosso M.-N."/>
            <person name="Henrissat B."/>
            <person name="Hibbett D."/>
            <person name="Martinez A.T."/>
            <person name="Grigoriev I.V."/>
        </authorList>
    </citation>
    <scope>NUCLEOTIDE SEQUENCE</scope>
    <source>
        <strain evidence="2">CIRM-BRFM 674</strain>
    </source>
</reference>
<comment type="caution">
    <text evidence="2">The sequence shown here is derived from an EMBL/GenBank/DDBJ whole genome shotgun (WGS) entry which is preliminary data.</text>
</comment>
<feature type="compositionally biased region" description="Low complexity" evidence="1">
    <location>
        <begin position="41"/>
        <end position="57"/>
    </location>
</feature>
<proteinExistence type="predicted"/>
<evidence type="ECO:0000313" key="2">
    <source>
        <dbReference type="EMBL" id="KAF9471427.1"/>
    </source>
</evidence>
<feature type="region of interest" description="Disordered" evidence="1">
    <location>
        <begin position="27"/>
        <end position="120"/>
    </location>
</feature>
<evidence type="ECO:0000256" key="1">
    <source>
        <dbReference type="SAM" id="MobiDB-lite"/>
    </source>
</evidence>
<dbReference type="Proteomes" id="UP000807469">
    <property type="component" value="Unassembled WGS sequence"/>
</dbReference>
<name>A0A9P6CM71_9AGAR</name>
<sequence>MLIAQPPASSVFEACLRACIATEQQHADLDIDPEDGEIFGTSPLTSPSTTPSTSPRPSRAPSPVPDVSPTSPNDTPDNSKRRRDKDKSKKNRKHQRKGSRDTHRSGLYEVKDSIGEKYYK</sequence>
<feature type="compositionally biased region" description="Basic residues" evidence="1">
    <location>
        <begin position="80"/>
        <end position="97"/>
    </location>
</feature>
<organism evidence="2 3">
    <name type="scientific">Pholiota conissans</name>
    <dbReference type="NCBI Taxonomy" id="109636"/>
    <lineage>
        <taxon>Eukaryota</taxon>
        <taxon>Fungi</taxon>
        <taxon>Dikarya</taxon>
        <taxon>Basidiomycota</taxon>
        <taxon>Agaricomycotina</taxon>
        <taxon>Agaricomycetes</taxon>
        <taxon>Agaricomycetidae</taxon>
        <taxon>Agaricales</taxon>
        <taxon>Agaricineae</taxon>
        <taxon>Strophariaceae</taxon>
        <taxon>Pholiota</taxon>
    </lineage>
</organism>
<dbReference type="EMBL" id="MU155688">
    <property type="protein sequence ID" value="KAF9471427.1"/>
    <property type="molecule type" value="Genomic_DNA"/>
</dbReference>
<gene>
    <name evidence="2" type="ORF">BDN70DRAFT_938957</name>
</gene>
<accession>A0A9P6CM71</accession>
<feature type="compositionally biased region" description="Basic and acidic residues" evidence="1">
    <location>
        <begin position="98"/>
        <end position="120"/>
    </location>
</feature>
<evidence type="ECO:0000313" key="3">
    <source>
        <dbReference type="Proteomes" id="UP000807469"/>
    </source>
</evidence>
<protein>
    <submittedName>
        <fullName evidence="2">Uncharacterized protein</fullName>
    </submittedName>
</protein>
<keyword evidence="3" id="KW-1185">Reference proteome</keyword>